<accession>A0A0A9ETY8</accession>
<protein>
    <submittedName>
        <fullName evidence="1">Uncharacterized protein</fullName>
    </submittedName>
</protein>
<reference evidence="1" key="1">
    <citation type="submission" date="2014-09" db="EMBL/GenBank/DDBJ databases">
        <authorList>
            <person name="Magalhaes I.L.F."/>
            <person name="Oliveira U."/>
            <person name="Santos F.R."/>
            <person name="Vidigal T.H.D.A."/>
            <person name="Brescovit A.D."/>
            <person name="Santos A.J."/>
        </authorList>
    </citation>
    <scope>NUCLEOTIDE SEQUENCE</scope>
    <source>
        <tissue evidence="1">Shoot tissue taken approximately 20 cm above the soil surface</tissue>
    </source>
</reference>
<organism evidence="1">
    <name type="scientific">Arundo donax</name>
    <name type="common">Giant reed</name>
    <name type="synonym">Donax arundinaceus</name>
    <dbReference type="NCBI Taxonomy" id="35708"/>
    <lineage>
        <taxon>Eukaryota</taxon>
        <taxon>Viridiplantae</taxon>
        <taxon>Streptophyta</taxon>
        <taxon>Embryophyta</taxon>
        <taxon>Tracheophyta</taxon>
        <taxon>Spermatophyta</taxon>
        <taxon>Magnoliopsida</taxon>
        <taxon>Liliopsida</taxon>
        <taxon>Poales</taxon>
        <taxon>Poaceae</taxon>
        <taxon>PACMAD clade</taxon>
        <taxon>Arundinoideae</taxon>
        <taxon>Arundineae</taxon>
        <taxon>Arundo</taxon>
    </lineage>
</organism>
<dbReference type="EMBL" id="GBRH01196540">
    <property type="protein sequence ID" value="JAE01356.1"/>
    <property type="molecule type" value="Transcribed_RNA"/>
</dbReference>
<proteinExistence type="predicted"/>
<sequence length="26" mass="2964">MNPVLQYEHIDVIRFKSCAAAALFLL</sequence>
<name>A0A0A9ETY8_ARUDO</name>
<dbReference type="AlphaFoldDB" id="A0A0A9ETY8"/>
<evidence type="ECO:0000313" key="1">
    <source>
        <dbReference type="EMBL" id="JAE01356.1"/>
    </source>
</evidence>
<reference evidence="1" key="2">
    <citation type="journal article" date="2015" name="Data Brief">
        <title>Shoot transcriptome of the giant reed, Arundo donax.</title>
        <authorList>
            <person name="Barrero R.A."/>
            <person name="Guerrero F.D."/>
            <person name="Moolhuijzen P."/>
            <person name="Goolsby J.A."/>
            <person name="Tidwell J."/>
            <person name="Bellgard S.E."/>
            <person name="Bellgard M.I."/>
        </authorList>
    </citation>
    <scope>NUCLEOTIDE SEQUENCE</scope>
    <source>
        <tissue evidence="1">Shoot tissue taken approximately 20 cm above the soil surface</tissue>
    </source>
</reference>